<dbReference type="Gene3D" id="1.10.10.10">
    <property type="entry name" value="Winged helix-like DNA-binding domain superfamily/Winged helix DNA-binding domain"/>
    <property type="match status" value="1"/>
</dbReference>
<dbReference type="PANTHER" id="PTHR37318:SF1">
    <property type="entry name" value="BSL7504 PROTEIN"/>
    <property type="match status" value="1"/>
</dbReference>
<sequence>MTTLTAVSEVEFSTLRDNLNVSDSVLSKHLAALGEVRYIKSRKGVHLGRRTTWISMTSTGGKALREHAAVLRELIAGVE</sequence>
<keyword evidence="3" id="KW-1185">Reference proteome</keyword>
<dbReference type="RefSeq" id="WP_319637772.1">
    <property type="nucleotide sequence ID" value="NZ_CP071868.1"/>
</dbReference>
<accession>A0A8A4ZHL3</accession>
<evidence type="ECO:0000313" key="2">
    <source>
        <dbReference type="EMBL" id="QTE30881.1"/>
    </source>
</evidence>
<dbReference type="PANTHER" id="PTHR37318">
    <property type="entry name" value="BSL7504 PROTEIN"/>
    <property type="match status" value="1"/>
</dbReference>
<evidence type="ECO:0000259" key="1">
    <source>
        <dbReference type="Pfam" id="PF13601"/>
    </source>
</evidence>
<feature type="domain" description="Winged helix DNA-binding" evidence="1">
    <location>
        <begin position="1"/>
        <end position="75"/>
    </location>
</feature>
<dbReference type="Proteomes" id="UP000663937">
    <property type="component" value="Chromosome"/>
</dbReference>
<dbReference type="Pfam" id="PF13601">
    <property type="entry name" value="HTH_34"/>
    <property type="match status" value="1"/>
</dbReference>
<dbReference type="InterPro" id="IPR036390">
    <property type="entry name" value="WH_DNA-bd_sf"/>
</dbReference>
<dbReference type="KEGG" id="psic:J4E96_08120"/>
<dbReference type="EMBL" id="CP071868">
    <property type="protein sequence ID" value="QTE30881.1"/>
    <property type="molecule type" value="Genomic_DNA"/>
</dbReference>
<name>A0A8A4ZHL3_9MICO</name>
<protein>
    <submittedName>
        <fullName evidence="2">Transcriptional regulator</fullName>
    </submittedName>
</protein>
<proteinExistence type="predicted"/>
<organism evidence="2 3">
    <name type="scientific">Pengzhenrongella sicca</name>
    <dbReference type="NCBI Taxonomy" id="2819238"/>
    <lineage>
        <taxon>Bacteria</taxon>
        <taxon>Bacillati</taxon>
        <taxon>Actinomycetota</taxon>
        <taxon>Actinomycetes</taxon>
        <taxon>Micrococcales</taxon>
        <taxon>Pengzhenrongella</taxon>
    </lineage>
</organism>
<dbReference type="InterPro" id="IPR036388">
    <property type="entry name" value="WH-like_DNA-bd_sf"/>
</dbReference>
<dbReference type="SUPFAM" id="SSF46785">
    <property type="entry name" value="Winged helix' DNA-binding domain"/>
    <property type="match status" value="1"/>
</dbReference>
<gene>
    <name evidence="2" type="ORF">J4E96_08120</name>
</gene>
<reference evidence="2" key="1">
    <citation type="submission" date="2021-03" db="EMBL/GenBank/DDBJ databases">
        <title>Pengzhenrongella sicca gen. nov., sp. nov., a new member of suborder Micrococcineae isolated from High-Arctic tundra soil.</title>
        <authorList>
            <person name="Peng F."/>
        </authorList>
    </citation>
    <scope>NUCLEOTIDE SEQUENCE</scope>
    <source>
        <strain evidence="2">LRZ-2</strain>
    </source>
</reference>
<dbReference type="InterPro" id="IPR027395">
    <property type="entry name" value="WH_DNA-bd_dom"/>
</dbReference>
<dbReference type="AlphaFoldDB" id="A0A8A4ZHL3"/>
<evidence type="ECO:0000313" key="3">
    <source>
        <dbReference type="Proteomes" id="UP000663937"/>
    </source>
</evidence>